<sequence length="178" mass="19840">MPMNAVLMVVLLIGAPLVMMVQLLIQHQLTLALREHGLHARGEVVRSRRSWLNARHRIVEYVFHLPDGSEIHGEYKEHRPGFGSQRASEGDSVEVLYHPDNPHRHQRVGTEVGLFAVLTGVFGLVVFMSLAIIVMMNAPSKKAPAPHGSTPSGRLRTYDEPPPRSKRVTGSLNRTDAY</sequence>
<name>A0A7X5BVY6_9BACT</name>
<gene>
    <name evidence="3" type="ORF">GTZ93_38450</name>
</gene>
<dbReference type="AlphaFoldDB" id="A0A7X5BVY6"/>
<keyword evidence="4" id="KW-1185">Reference proteome</keyword>
<keyword evidence="2" id="KW-0472">Membrane</keyword>
<dbReference type="Proteomes" id="UP000537825">
    <property type="component" value="Unassembled WGS sequence"/>
</dbReference>
<feature type="transmembrane region" description="Helical" evidence="2">
    <location>
        <begin position="6"/>
        <end position="25"/>
    </location>
</feature>
<dbReference type="RefSeq" id="WP_139917545.1">
    <property type="nucleotide sequence ID" value="NZ_CBCSLE010000020.1"/>
</dbReference>
<organism evidence="3 4">
    <name type="scientific">Corallococcus exiguus</name>
    <dbReference type="NCBI Taxonomy" id="83462"/>
    <lineage>
        <taxon>Bacteria</taxon>
        <taxon>Pseudomonadati</taxon>
        <taxon>Myxococcota</taxon>
        <taxon>Myxococcia</taxon>
        <taxon>Myxococcales</taxon>
        <taxon>Cystobacterineae</taxon>
        <taxon>Myxococcaceae</taxon>
        <taxon>Corallococcus</taxon>
    </lineage>
</organism>
<protein>
    <submittedName>
        <fullName evidence="3">DUF3592 domain-containing protein</fullName>
    </submittedName>
</protein>
<evidence type="ECO:0000256" key="2">
    <source>
        <dbReference type="SAM" id="Phobius"/>
    </source>
</evidence>
<keyword evidence="2" id="KW-1133">Transmembrane helix</keyword>
<accession>A0A7X5BVY6</accession>
<feature type="region of interest" description="Disordered" evidence="1">
    <location>
        <begin position="140"/>
        <end position="178"/>
    </location>
</feature>
<keyword evidence="2" id="KW-0812">Transmembrane</keyword>
<feature type="transmembrane region" description="Helical" evidence="2">
    <location>
        <begin position="112"/>
        <end position="136"/>
    </location>
</feature>
<evidence type="ECO:0000256" key="1">
    <source>
        <dbReference type="SAM" id="MobiDB-lite"/>
    </source>
</evidence>
<evidence type="ECO:0000313" key="3">
    <source>
        <dbReference type="EMBL" id="NBC45689.1"/>
    </source>
</evidence>
<reference evidence="3 4" key="1">
    <citation type="submission" date="2020-01" db="EMBL/GenBank/DDBJ databases">
        <title>The draft genome sequence of Corallococcus exiguus DSM 14696.</title>
        <authorList>
            <person name="Zhang X."/>
            <person name="Zhu H."/>
        </authorList>
    </citation>
    <scope>NUCLEOTIDE SEQUENCE [LARGE SCALE GENOMIC DNA]</scope>
    <source>
        <strain evidence="3 4">DSM 14696</strain>
    </source>
</reference>
<evidence type="ECO:0000313" key="4">
    <source>
        <dbReference type="Proteomes" id="UP000537825"/>
    </source>
</evidence>
<feature type="compositionally biased region" description="Polar residues" evidence="1">
    <location>
        <begin position="168"/>
        <end position="178"/>
    </location>
</feature>
<dbReference type="EMBL" id="JAAAPK010000015">
    <property type="protein sequence ID" value="NBC45689.1"/>
    <property type="molecule type" value="Genomic_DNA"/>
</dbReference>
<comment type="caution">
    <text evidence="3">The sequence shown here is derived from an EMBL/GenBank/DDBJ whole genome shotgun (WGS) entry which is preliminary data.</text>
</comment>
<proteinExistence type="predicted"/>